<sequence>MSSDFLDFVTEAPAGADPWTSPPGEPATRAIAVGGSPSSCLRIGRWQPEQLRQARGN</sequence>
<keyword evidence="3" id="KW-1185">Reference proteome</keyword>
<gene>
    <name evidence="2" type="ORF">H4W81_000163</name>
</gene>
<protein>
    <submittedName>
        <fullName evidence="2">Uncharacterized protein</fullName>
    </submittedName>
</protein>
<accession>A0ABR9K5T8</accession>
<dbReference type="RefSeq" id="WP_192773023.1">
    <property type="nucleotide sequence ID" value="NZ_BAAASY010000015.1"/>
</dbReference>
<evidence type="ECO:0000313" key="2">
    <source>
        <dbReference type="EMBL" id="MBE1557384.1"/>
    </source>
</evidence>
<organism evidence="2 3">
    <name type="scientific">Nonomuraea africana</name>
    <dbReference type="NCBI Taxonomy" id="46171"/>
    <lineage>
        <taxon>Bacteria</taxon>
        <taxon>Bacillati</taxon>
        <taxon>Actinomycetota</taxon>
        <taxon>Actinomycetes</taxon>
        <taxon>Streptosporangiales</taxon>
        <taxon>Streptosporangiaceae</taxon>
        <taxon>Nonomuraea</taxon>
    </lineage>
</organism>
<name>A0ABR9K5T8_9ACTN</name>
<feature type="region of interest" description="Disordered" evidence="1">
    <location>
        <begin position="1"/>
        <end position="36"/>
    </location>
</feature>
<proteinExistence type="predicted"/>
<comment type="caution">
    <text evidence="2">The sequence shown here is derived from an EMBL/GenBank/DDBJ whole genome shotgun (WGS) entry which is preliminary data.</text>
</comment>
<evidence type="ECO:0000256" key="1">
    <source>
        <dbReference type="SAM" id="MobiDB-lite"/>
    </source>
</evidence>
<evidence type="ECO:0000313" key="3">
    <source>
        <dbReference type="Proteomes" id="UP000661607"/>
    </source>
</evidence>
<dbReference type="Proteomes" id="UP000661607">
    <property type="component" value="Unassembled WGS sequence"/>
</dbReference>
<reference evidence="2 3" key="1">
    <citation type="submission" date="2020-10" db="EMBL/GenBank/DDBJ databases">
        <title>Sequencing the genomes of 1000 actinobacteria strains.</title>
        <authorList>
            <person name="Klenk H.-P."/>
        </authorList>
    </citation>
    <scope>NUCLEOTIDE SEQUENCE [LARGE SCALE GENOMIC DNA]</scope>
    <source>
        <strain evidence="2 3">DSM 43748</strain>
    </source>
</reference>
<dbReference type="EMBL" id="JADBEF010000001">
    <property type="protein sequence ID" value="MBE1557384.1"/>
    <property type="molecule type" value="Genomic_DNA"/>
</dbReference>